<feature type="compositionally biased region" description="Basic and acidic residues" evidence="1">
    <location>
        <begin position="63"/>
        <end position="74"/>
    </location>
</feature>
<dbReference type="EMBL" id="QKWP01000474">
    <property type="protein sequence ID" value="RIB19432.1"/>
    <property type="molecule type" value="Genomic_DNA"/>
</dbReference>
<dbReference type="AlphaFoldDB" id="A0A397VBN7"/>
<protein>
    <submittedName>
        <fullName evidence="2">Uncharacterized protein</fullName>
    </submittedName>
</protein>
<feature type="compositionally biased region" description="Polar residues" evidence="1">
    <location>
        <begin position="78"/>
        <end position="91"/>
    </location>
</feature>
<dbReference type="Proteomes" id="UP000266673">
    <property type="component" value="Unassembled WGS sequence"/>
</dbReference>
<keyword evidence="3" id="KW-1185">Reference proteome</keyword>
<accession>A0A397VBN7</accession>
<organism evidence="2 3">
    <name type="scientific">Gigaspora rosea</name>
    <dbReference type="NCBI Taxonomy" id="44941"/>
    <lineage>
        <taxon>Eukaryota</taxon>
        <taxon>Fungi</taxon>
        <taxon>Fungi incertae sedis</taxon>
        <taxon>Mucoromycota</taxon>
        <taxon>Glomeromycotina</taxon>
        <taxon>Glomeromycetes</taxon>
        <taxon>Diversisporales</taxon>
        <taxon>Gigasporaceae</taxon>
        <taxon>Gigaspora</taxon>
    </lineage>
</organism>
<gene>
    <name evidence="2" type="ORF">C2G38_2036061</name>
</gene>
<evidence type="ECO:0000256" key="1">
    <source>
        <dbReference type="SAM" id="MobiDB-lite"/>
    </source>
</evidence>
<comment type="caution">
    <text evidence="2">The sequence shown here is derived from an EMBL/GenBank/DDBJ whole genome shotgun (WGS) entry which is preliminary data.</text>
</comment>
<feature type="region of interest" description="Disordered" evidence="1">
    <location>
        <begin position="63"/>
        <end position="98"/>
    </location>
</feature>
<sequence>MDSANKTKFQKINDQHTMWFKDFQRKFHRKFKDLQREYAIKFEELQDDCRVEFKKLHSEYMRSREDTRDQELIIRSKTYPSSSNSSGNHKNQLLIESPLTSKTNVSNVYDISQYNSQEDMTGSNQLLIDSPLSLEPAQMSSSDINLVYSIPQHNSPSINSTS</sequence>
<proteinExistence type="predicted"/>
<evidence type="ECO:0000313" key="3">
    <source>
        <dbReference type="Proteomes" id="UP000266673"/>
    </source>
</evidence>
<evidence type="ECO:0000313" key="2">
    <source>
        <dbReference type="EMBL" id="RIB19432.1"/>
    </source>
</evidence>
<dbReference type="OrthoDB" id="10556192at2759"/>
<name>A0A397VBN7_9GLOM</name>
<reference evidence="2 3" key="1">
    <citation type="submission" date="2018-06" db="EMBL/GenBank/DDBJ databases">
        <title>Comparative genomics reveals the genomic features of Rhizophagus irregularis, R. cerebriforme, R. diaphanum and Gigaspora rosea, and their symbiotic lifestyle signature.</title>
        <authorList>
            <person name="Morin E."/>
            <person name="San Clemente H."/>
            <person name="Chen E.C.H."/>
            <person name="De La Providencia I."/>
            <person name="Hainaut M."/>
            <person name="Kuo A."/>
            <person name="Kohler A."/>
            <person name="Murat C."/>
            <person name="Tang N."/>
            <person name="Roy S."/>
            <person name="Loubradou J."/>
            <person name="Henrissat B."/>
            <person name="Grigoriev I.V."/>
            <person name="Corradi N."/>
            <person name="Roux C."/>
            <person name="Martin F.M."/>
        </authorList>
    </citation>
    <scope>NUCLEOTIDE SEQUENCE [LARGE SCALE GENOMIC DNA]</scope>
    <source>
        <strain evidence="2 3">DAOM 194757</strain>
    </source>
</reference>